<comment type="caution">
    <text evidence="2">The sequence shown here is derived from an EMBL/GenBank/DDBJ whole genome shotgun (WGS) entry which is preliminary data.</text>
</comment>
<dbReference type="GeneID" id="70187538"/>
<evidence type="ECO:0008006" key="4">
    <source>
        <dbReference type="Google" id="ProtNLM"/>
    </source>
</evidence>
<feature type="region of interest" description="Disordered" evidence="1">
    <location>
        <begin position="29"/>
        <end position="50"/>
    </location>
</feature>
<dbReference type="PANTHER" id="PTHR47256">
    <property type="entry name" value="ZN(II)2CYS6 TRANSCRIPTION FACTOR (EUROFUNG)-RELATED"/>
    <property type="match status" value="1"/>
</dbReference>
<dbReference type="OrthoDB" id="407298at2759"/>
<evidence type="ECO:0000313" key="3">
    <source>
        <dbReference type="Proteomes" id="UP000756346"/>
    </source>
</evidence>
<feature type="compositionally biased region" description="Basic and acidic residues" evidence="1">
    <location>
        <begin position="650"/>
        <end position="671"/>
    </location>
</feature>
<name>A0A9P9C0T2_9PEZI</name>
<organism evidence="2 3">
    <name type="scientific">Microdochium trichocladiopsis</name>
    <dbReference type="NCBI Taxonomy" id="1682393"/>
    <lineage>
        <taxon>Eukaryota</taxon>
        <taxon>Fungi</taxon>
        <taxon>Dikarya</taxon>
        <taxon>Ascomycota</taxon>
        <taxon>Pezizomycotina</taxon>
        <taxon>Sordariomycetes</taxon>
        <taxon>Xylariomycetidae</taxon>
        <taxon>Xylariales</taxon>
        <taxon>Microdochiaceae</taxon>
        <taxon>Microdochium</taxon>
    </lineage>
</organism>
<evidence type="ECO:0000313" key="2">
    <source>
        <dbReference type="EMBL" id="KAH7041429.1"/>
    </source>
</evidence>
<dbReference type="Proteomes" id="UP000756346">
    <property type="component" value="Unassembled WGS sequence"/>
</dbReference>
<feature type="region of interest" description="Disordered" evidence="1">
    <location>
        <begin position="728"/>
        <end position="764"/>
    </location>
</feature>
<sequence>MSTAPHPSAADMGTENITSMRAACFANDTKTKGGRHLQHSGPEGEDAAGNRHINNTISSPAALKAHVAHLEQQLVAAQTLLSSLGYASTDSVPSAMLTARAMLPPTPSAIEFELMTRFPAPFPVLDHTDSAMFDTFARTLSPGPRTSVTALPGPKPRDPRLKRLRLAPWLAAPVADGFAQALIAFYLDNDHLVFPFFDADVVLDGLAEGIPSDVCSPFLVAALLYMASLEYASIDPPAIRVSTIFLDEARRLWPRSPAPDTVATVSAYGLMSAALLFVGQDTLGLETATAGRAMAQRLGLFGVDPDGPQAAVRRLPLSTTGGEALRRRKWLRAAAHAAWGTYNWHTKLILFYHHPPILHPPGLSIPGDPPSRYTALTFVLSCGLWTIAHEVIAVYAANMAGAIAARAPLAFAEAKYRKLLAWTDSVDHGEQRQQGVRRGDESPADVLVFHMMFHFVVGKIWYPFLQVTPQPRLRSFASRDATPWHIYAASVNQLKDLILRYRASYPQSLFTPWYNPALFMLAGALLRDPLPPSPPGMSTTTTTTTTTTNTTMLQLSQQQERQEQQEQQKLSQAFLIRRSYLVLCLRCWQDLHVCYPKYRPVMRAFLALALQAGAISVAEARAHVAELDRRGAHHKHVRRQRQPQPQPRQPGERPHRGIGGRDEGSHQDESRSAAAGATARDDEELHAEGTIPGAEEAGRDGGGNARASSSRLDTEMHGAGAMATVTMTTTAEDETLPGATRKETAAGTATNPTALGGHEEDEEGEEVIVNATLVSEFDLPSAPRELSVRVMEEKFEELALFAEFTADQDLEVHGDQHQGGGGDQ</sequence>
<dbReference type="PANTHER" id="PTHR47256:SF3">
    <property type="entry name" value="ZN(II)2CYS6 TRANSCRIPTION FACTOR (EUROFUNG)"/>
    <property type="match status" value="1"/>
</dbReference>
<feature type="region of interest" description="Disordered" evidence="1">
    <location>
        <begin position="629"/>
        <end position="714"/>
    </location>
</feature>
<keyword evidence="3" id="KW-1185">Reference proteome</keyword>
<dbReference type="AlphaFoldDB" id="A0A9P9C0T2"/>
<reference evidence="2" key="1">
    <citation type="journal article" date="2021" name="Nat. Commun.">
        <title>Genetic determinants of endophytism in the Arabidopsis root mycobiome.</title>
        <authorList>
            <person name="Mesny F."/>
            <person name="Miyauchi S."/>
            <person name="Thiergart T."/>
            <person name="Pickel B."/>
            <person name="Atanasova L."/>
            <person name="Karlsson M."/>
            <person name="Huettel B."/>
            <person name="Barry K.W."/>
            <person name="Haridas S."/>
            <person name="Chen C."/>
            <person name="Bauer D."/>
            <person name="Andreopoulos W."/>
            <person name="Pangilinan J."/>
            <person name="LaButti K."/>
            <person name="Riley R."/>
            <person name="Lipzen A."/>
            <person name="Clum A."/>
            <person name="Drula E."/>
            <person name="Henrissat B."/>
            <person name="Kohler A."/>
            <person name="Grigoriev I.V."/>
            <person name="Martin F.M."/>
            <person name="Hacquard S."/>
        </authorList>
    </citation>
    <scope>NUCLEOTIDE SEQUENCE</scope>
    <source>
        <strain evidence="2">MPI-CAGE-CH-0230</strain>
    </source>
</reference>
<accession>A0A9P9C0T2</accession>
<proteinExistence type="predicted"/>
<dbReference type="InterPro" id="IPR053187">
    <property type="entry name" value="Notoamide_regulator"/>
</dbReference>
<protein>
    <recommendedName>
        <fullName evidence="4">Transcription factor domain-containing protein</fullName>
    </recommendedName>
</protein>
<dbReference type="EMBL" id="JAGTJQ010000001">
    <property type="protein sequence ID" value="KAH7041429.1"/>
    <property type="molecule type" value="Genomic_DNA"/>
</dbReference>
<dbReference type="CDD" id="cd12148">
    <property type="entry name" value="fungal_TF_MHR"/>
    <property type="match status" value="1"/>
</dbReference>
<gene>
    <name evidence="2" type="ORF">B0I36DRAFT_358600</name>
</gene>
<feature type="compositionally biased region" description="Basic residues" evidence="1">
    <location>
        <begin position="631"/>
        <end position="641"/>
    </location>
</feature>
<evidence type="ECO:0000256" key="1">
    <source>
        <dbReference type="SAM" id="MobiDB-lite"/>
    </source>
</evidence>
<dbReference type="RefSeq" id="XP_046019484.1">
    <property type="nucleotide sequence ID" value="XM_046157992.1"/>
</dbReference>